<accession>A0A8J2P262</accession>
<organism evidence="2 3">
    <name type="scientific">Allacma fusca</name>
    <dbReference type="NCBI Taxonomy" id="39272"/>
    <lineage>
        <taxon>Eukaryota</taxon>
        <taxon>Metazoa</taxon>
        <taxon>Ecdysozoa</taxon>
        <taxon>Arthropoda</taxon>
        <taxon>Hexapoda</taxon>
        <taxon>Collembola</taxon>
        <taxon>Symphypleona</taxon>
        <taxon>Sminthuridae</taxon>
        <taxon>Allacma</taxon>
    </lineage>
</organism>
<evidence type="ECO:0000256" key="1">
    <source>
        <dbReference type="SAM" id="Phobius"/>
    </source>
</evidence>
<name>A0A8J2P262_9HEXA</name>
<keyword evidence="1" id="KW-0812">Transmembrane</keyword>
<protein>
    <submittedName>
        <fullName evidence="2">Uncharacterized protein</fullName>
    </submittedName>
</protein>
<keyword evidence="1" id="KW-1133">Transmembrane helix</keyword>
<proteinExistence type="predicted"/>
<feature type="transmembrane region" description="Helical" evidence="1">
    <location>
        <begin position="80"/>
        <end position="97"/>
    </location>
</feature>
<dbReference type="EMBL" id="CAJVCH010160001">
    <property type="protein sequence ID" value="CAG7728209.1"/>
    <property type="molecule type" value="Genomic_DNA"/>
</dbReference>
<keyword evidence="3" id="KW-1185">Reference proteome</keyword>
<dbReference type="AlphaFoldDB" id="A0A8J2P262"/>
<gene>
    <name evidence="2" type="ORF">AFUS01_LOCUS17009</name>
</gene>
<evidence type="ECO:0000313" key="3">
    <source>
        <dbReference type="Proteomes" id="UP000708208"/>
    </source>
</evidence>
<sequence>MRRIFSLLQFPDQSVGYACSTHPKNAQIPLAPIEFSRFGHGTWRGPSIRAKPRKDDRQCEVSTKILESEKYYSTTSSTYFHAKIVGSLFLIIIPLGLPNLMD</sequence>
<dbReference type="Proteomes" id="UP000708208">
    <property type="component" value="Unassembled WGS sequence"/>
</dbReference>
<evidence type="ECO:0000313" key="2">
    <source>
        <dbReference type="EMBL" id="CAG7728209.1"/>
    </source>
</evidence>
<comment type="caution">
    <text evidence="2">The sequence shown here is derived from an EMBL/GenBank/DDBJ whole genome shotgun (WGS) entry which is preliminary data.</text>
</comment>
<keyword evidence="1" id="KW-0472">Membrane</keyword>
<reference evidence="2" key="1">
    <citation type="submission" date="2021-06" db="EMBL/GenBank/DDBJ databases">
        <authorList>
            <person name="Hodson N. C."/>
            <person name="Mongue J. A."/>
            <person name="Jaron S. K."/>
        </authorList>
    </citation>
    <scope>NUCLEOTIDE SEQUENCE</scope>
</reference>